<proteinExistence type="predicted"/>
<name>A0A2W7ITB7_9PROT</name>
<evidence type="ECO:0000313" key="1">
    <source>
        <dbReference type="EMBL" id="PZW50444.1"/>
    </source>
</evidence>
<keyword evidence="2" id="KW-1185">Reference proteome</keyword>
<dbReference type="RefSeq" id="WP_111396594.1">
    <property type="nucleotide sequence ID" value="NZ_QKYU01000002.1"/>
</dbReference>
<accession>A0A2W7ITB7</accession>
<dbReference type="InterPro" id="IPR011050">
    <property type="entry name" value="Pectin_lyase_fold/virulence"/>
</dbReference>
<reference evidence="1 2" key="1">
    <citation type="submission" date="2018-06" db="EMBL/GenBank/DDBJ databases">
        <title>Genomic Encyclopedia of Archaeal and Bacterial Type Strains, Phase II (KMG-II): from individual species to whole genera.</title>
        <authorList>
            <person name="Goeker M."/>
        </authorList>
    </citation>
    <scope>NUCLEOTIDE SEQUENCE [LARGE SCALE GENOMIC DNA]</scope>
    <source>
        <strain evidence="1 2">DSM 24525</strain>
    </source>
</reference>
<sequence>MSEHIRIGDVAPRVQYAADGAQTVFTYPFPIFGAEDLEVLVAGTASPPGYNISGAGLSEGGSVTFAPAPATGSVVTLRRRVKVERVTDYQSNGLLRANTLNDELDRQVAALQDLREEMGGTLRLDPSEPSGGMVMPPRDMRANRLLGFDSLGGITSFPRDAAVMTSPYSGAIPRTAEDKFAERLTARDFGAMADGLNDDGPALQAAMNAAVASGRMLEIGEGSHRTTMPLVLGGGAAGLVMLGSIIYAGPAGTTALTLGDGAAVRNTQKSYRGLRVLRATISDWSDENDIGIVARNLDASVLDVRQVEGFCIGVRTLGVERGFEDSEVHLDRLVNNGIGLDVRTATAAAWNTSVRYYGGHFAHGMSVNVDKDRYGVRFSAAPGAYVAHNRHVFDGPNFELQSRDKPITGIPFLVEVNSRAVIVRNLRMEGCDAFVARHTAAAQDHVYEVAWASQGYLVDVDYTTTATRTGSVVRRHHQAIAHREAVRELASVPNLRAASIRWNTTEVGFERMAVLSTNVSGTPSLVSDFAFPALDSITLTDRGAILVGGRGLGFVVDSRTCRDFALAVDADAPRLIVQCFDIDKALLTDAAGQLVRASGQTMQYSTGARWWQGSADMTDAALTRLQTVRLEPQVAYAIIGVGRLTADYEVRAMRLACDPVFSPPVLYGLPDMPHGVRELRAELAWDPPSVAAGASATLNVTVPGTRPGDYCQAAFSLATSGMLFLAQVGASDIVTVTAWNRTAVAIDLNPGTVRVRVVKA</sequence>
<dbReference type="Gene3D" id="2.160.20.10">
    <property type="entry name" value="Single-stranded right-handed beta-helix, Pectin lyase-like"/>
    <property type="match status" value="1"/>
</dbReference>
<protein>
    <recommendedName>
        <fullName evidence="3">Pectate lyase-like protein</fullName>
    </recommendedName>
</protein>
<gene>
    <name evidence="1" type="ORF">C8P66_102132</name>
</gene>
<dbReference type="Proteomes" id="UP000249688">
    <property type="component" value="Unassembled WGS sequence"/>
</dbReference>
<dbReference type="EMBL" id="QKYU01000002">
    <property type="protein sequence ID" value="PZW50444.1"/>
    <property type="molecule type" value="Genomic_DNA"/>
</dbReference>
<dbReference type="OrthoDB" id="5461292at2"/>
<dbReference type="InterPro" id="IPR012334">
    <property type="entry name" value="Pectin_lyas_fold"/>
</dbReference>
<evidence type="ECO:0008006" key="3">
    <source>
        <dbReference type="Google" id="ProtNLM"/>
    </source>
</evidence>
<evidence type="ECO:0000313" key="2">
    <source>
        <dbReference type="Proteomes" id="UP000249688"/>
    </source>
</evidence>
<dbReference type="SUPFAM" id="SSF51126">
    <property type="entry name" value="Pectin lyase-like"/>
    <property type="match status" value="1"/>
</dbReference>
<organism evidence="1 2">
    <name type="scientific">Humitalea rosea</name>
    <dbReference type="NCBI Taxonomy" id="990373"/>
    <lineage>
        <taxon>Bacteria</taxon>
        <taxon>Pseudomonadati</taxon>
        <taxon>Pseudomonadota</taxon>
        <taxon>Alphaproteobacteria</taxon>
        <taxon>Acetobacterales</taxon>
        <taxon>Roseomonadaceae</taxon>
        <taxon>Humitalea</taxon>
    </lineage>
</organism>
<dbReference type="AlphaFoldDB" id="A0A2W7ITB7"/>
<comment type="caution">
    <text evidence="1">The sequence shown here is derived from an EMBL/GenBank/DDBJ whole genome shotgun (WGS) entry which is preliminary data.</text>
</comment>